<name>A0AAD7CIL4_9AGAR</name>
<evidence type="ECO:0000313" key="1">
    <source>
        <dbReference type="EMBL" id="KAJ7649960.1"/>
    </source>
</evidence>
<gene>
    <name evidence="1" type="ORF">FB45DRAFT_6251</name>
</gene>
<comment type="caution">
    <text evidence="1">The sequence shown here is derived from an EMBL/GenBank/DDBJ whole genome shotgun (WGS) entry which is preliminary data.</text>
</comment>
<dbReference type="AlphaFoldDB" id="A0AAD7CIL4"/>
<dbReference type="Proteomes" id="UP001221142">
    <property type="component" value="Unassembled WGS sequence"/>
</dbReference>
<accession>A0AAD7CIL4</accession>
<protein>
    <submittedName>
        <fullName evidence="1">Uncharacterized protein</fullName>
    </submittedName>
</protein>
<reference evidence="1" key="1">
    <citation type="submission" date="2023-03" db="EMBL/GenBank/DDBJ databases">
        <title>Massive genome expansion in bonnet fungi (Mycena s.s.) driven by repeated elements and novel gene families across ecological guilds.</title>
        <authorList>
            <consortium name="Lawrence Berkeley National Laboratory"/>
            <person name="Harder C.B."/>
            <person name="Miyauchi S."/>
            <person name="Viragh M."/>
            <person name="Kuo A."/>
            <person name="Thoen E."/>
            <person name="Andreopoulos B."/>
            <person name="Lu D."/>
            <person name="Skrede I."/>
            <person name="Drula E."/>
            <person name="Henrissat B."/>
            <person name="Morin E."/>
            <person name="Kohler A."/>
            <person name="Barry K."/>
            <person name="LaButti K."/>
            <person name="Morin E."/>
            <person name="Salamov A."/>
            <person name="Lipzen A."/>
            <person name="Mereny Z."/>
            <person name="Hegedus B."/>
            <person name="Baldrian P."/>
            <person name="Stursova M."/>
            <person name="Weitz H."/>
            <person name="Taylor A."/>
            <person name="Grigoriev I.V."/>
            <person name="Nagy L.G."/>
            <person name="Martin F."/>
            <person name="Kauserud H."/>
        </authorList>
    </citation>
    <scope>NUCLEOTIDE SEQUENCE</scope>
    <source>
        <strain evidence="1">9284</strain>
    </source>
</reference>
<dbReference type="EMBL" id="JARKIF010000001">
    <property type="protein sequence ID" value="KAJ7649960.1"/>
    <property type="molecule type" value="Genomic_DNA"/>
</dbReference>
<sequence length="297" mass="32843">MMHEGDVPASLAIQTQPSLDEPIACPALVTDIAIPDLSLKVIRLPDAIVPRPMGATNDRGWPRRYQLNGAPCSRWVSWLLWKGNAGRPRRHILTGDSLSGQISNRTGRENDLRFSKQASDGISLHREPGLFRSSWHVGRRCPSLRSLHYLEAGGLLHPTRTLPALFSLSPLNPSSPDGTLRWPKITLIHRGLARSSICCPFFLLAGRPTFLVVRSASKSVLRNSCFRRHRHCLDGSTHSISFRMETIMSRSPLANVRDETFPTDLFGHIPPSDSRAQTLSVPMDVPGIVPSIGCMIS</sequence>
<organism evidence="1 2">
    <name type="scientific">Roridomyces roridus</name>
    <dbReference type="NCBI Taxonomy" id="1738132"/>
    <lineage>
        <taxon>Eukaryota</taxon>
        <taxon>Fungi</taxon>
        <taxon>Dikarya</taxon>
        <taxon>Basidiomycota</taxon>
        <taxon>Agaricomycotina</taxon>
        <taxon>Agaricomycetes</taxon>
        <taxon>Agaricomycetidae</taxon>
        <taxon>Agaricales</taxon>
        <taxon>Marasmiineae</taxon>
        <taxon>Mycenaceae</taxon>
        <taxon>Roridomyces</taxon>
    </lineage>
</organism>
<keyword evidence="2" id="KW-1185">Reference proteome</keyword>
<evidence type="ECO:0000313" key="2">
    <source>
        <dbReference type="Proteomes" id="UP001221142"/>
    </source>
</evidence>
<proteinExistence type="predicted"/>